<accession>X1FUZ0</accession>
<sequence>MSTSYQYTQTEDSVDQGYNSGFNTASDGITITSANRNTQQRGSRRGDGHAEVAVAMTNLRKKCLTLKKYATYKKINLPSDVL</sequence>
<reference evidence="2" key="1">
    <citation type="journal article" date="2014" name="Front. Microbiol.">
        <title>High frequency of phylogenetically diverse reductive dehalogenase-homologous genes in deep subseafloor sedimentary metagenomes.</title>
        <authorList>
            <person name="Kawai M."/>
            <person name="Futagami T."/>
            <person name="Toyoda A."/>
            <person name="Takaki Y."/>
            <person name="Nishi S."/>
            <person name="Hori S."/>
            <person name="Arai W."/>
            <person name="Tsubouchi T."/>
            <person name="Morono Y."/>
            <person name="Uchiyama I."/>
            <person name="Ito T."/>
            <person name="Fujiyama A."/>
            <person name="Inagaki F."/>
            <person name="Takami H."/>
        </authorList>
    </citation>
    <scope>NUCLEOTIDE SEQUENCE</scope>
    <source>
        <strain evidence="2">Expedition CK06-06</strain>
    </source>
</reference>
<feature type="non-terminal residue" evidence="2">
    <location>
        <position position="82"/>
    </location>
</feature>
<dbReference type="AlphaFoldDB" id="X1FUZ0"/>
<evidence type="ECO:0000256" key="1">
    <source>
        <dbReference type="SAM" id="MobiDB-lite"/>
    </source>
</evidence>
<dbReference type="EMBL" id="BARU01014750">
    <property type="protein sequence ID" value="GAH36365.1"/>
    <property type="molecule type" value="Genomic_DNA"/>
</dbReference>
<feature type="region of interest" description="Disordered" evidence="1">
    <location>
        <begin position="1"/>
        <end position="48"/>
    </location>
</feature>
<proteinExistence type="predicted"/>
<name>X1FUZ0_9ZZZZ</name>
<comment type="caution">
    <text evidence="2">The sequence shown here is derived from an EMBL/GenBank/DDBJ whole genome shotgun (WGS) entry which is preliminary data.</text>
</comment>
<protein>
    <submittedName>
        <fullName evidence="2">Uncharacterized protein</fullName>
    </submittedName>
</protein>
<feature type="compositionally biased region" description="Polar residues" evidence="1">
    <location>
        <begin position="1"/>
        <end position="41"/>
    </location>
</feature>
<evidence type="ECO:0000313" key="2">
    <source>
        <dbReference type="EMBL" id="GAH36365.1"/>
    </source>
</evidence>
<organism evidence="2">
    <name type="scientific">marine sediment metagenome</name>
    <dbReference type="NCBI Taxonomy" id="412755"/>
    <lineage>
        <taxon>unclassified sequences</taxon>
        <taxon>metagenomes</taxon>
        <taxon>ecological metagenomes</taxon>
    </lineage>
</organism>
<gene>
    <name evidence="2" type="ORF">S03H2_25838</name>
</gene>